<dbReference type="EMBL" id="BKCJ011205657">
    <property type="protein sequence ID" value="GFD03533.1"/>
    <property type="molecule type" value="Genomic_DNA"/>
</dbReference>
<proteinExistence type="predicted"/>
<comment type="caution">
    <text evidence="1">The sequence shown here is derived from an EMBL/GenBank/DDBJ whole genome shotgun (WGS) entry which is preliminary data.</text>
</comment>
<name>A0A699T2A1_TANCI</name>
<evidence type="ECO:0000313" key="1">
    <source>
        <dbReference type="EMBL" id="GFD03533.1"/>
    </source>
</evidence>
<gene>
    <name evidence="1" type="ORF">Tci_875502</name>
</gene>
<protein>
    <submittedName>
        <fullName evidence="1">Uncharacterized protein</fullName>
    </submittedName>
</protein>
<feature type="non-terminal residue" evidence="1">
    <location>
        <position position="53"/>
    </location>
</feature>
<dbReference type="AlphaFoldDB" id="A0A699T2A1"/>
<accession>A0A699T2A1</accession>
<sequence>MNHIVASRAWSITYEEFIQSPKINFICYLDSIHQEAMILELIGDGRMALAALE</sequence>
<organism evidence="1">
    <name type="scientific">Tanacetum cinerariifolium</name>
    <name type="common">Dalmatian daisy</name>
    <name type="synonym">Chrysanthemum cinerariifolium</name>
    <dbReference type="NCBI Taxonomy" id="118510"/>
    <lineage>
        <taxon>Eukaryota</taxon>
        <taxon>Viridiplantae</taxon>
        <taxon>Streptophyta</taxon>
        <taxon>Embryophyta</taxon>
        <taxon>Tracheophyta</taxon>
        <taxon>Spermatophyta</taxon>
        <taxon>Magnoliopsida</taxon>
        <taxon>eudicotyledons</taxon>
        <taxon>Gunneridae</taxon>
        <taxon>Pentapetalae</taxon>
        <taxon>asterids</taxon>
        <taxon>campanulids</taxon>
        <taxon>Asterales</taxon>
        <taxon>Asteraceae</taxon>
        <taxon>Asteroideae</taxon>
        <taxon>Anthemideae</taxon>
        <taxon>Anthemidinae</taxon>
        <taxon>Tanacetum</taxon>
    </lineage>
</organism>
<reference evidence="1" key="1">
    <citation type="journal article" date="2019" name="Sci. Rep.">
        <title>Draft genome of Tanacetum cinerariifolium, the natural source of mosquito coil.</title>
        <authorList>
            <person name="Yamashiro T."/>
            <person name="Shiraishi A."/>
            <person name="Satake H."/>
            <person name="Nakayama K."/>
        </authorList>
    </citation>
    <scope>NUCLEOTIDE SEQUENCE</scope>
</reference>